<evidence type="ECO:0000256" key="2">
    <source>
        <dbReference type="SAM" id="SignalP"/>
    </source>
</evidence>
<accession>A0A6I6JK29</accession>
<evidence type="ECO:0000256" key="1">
    <source>
        <dbReference type="ARBA" id="ARBA00022729"/>
    </source>
</evidence>
<proteinExistence type="predicted"/>
<dbReference type="PANTHER" id="PTHR35936">
    <property type="entry name" value="MEMBRANE-BOUND LYTIC MUREIN TRANSGLYCOSYLASE F"/>
    <property type="match status" value="1"/>
</dbReference>
<dbReference type="Pfam" id="PF00497">
    <property type="entry name" value="SBP_bac_3"/>
    <property type="match status" value="1"/>
</dbReference>
<reference evidence="4 5" key="1">
    <citation type="submission" date="2019-11" db="EMBL/GenBank/DDBJ databases">
        <authorList>
            <person name="Zheng R.K."/>
            <person name="Sun C.M."/>
        </authorList>
    </citation>
    <scope>NUCLEOTIDE SEQUENCE [LARGE SCALE GENOMIC DNA]</scope>
    <source>
        <strain evidence="4 5">SRB007</strain>
    </source>
</reference>
<name>A0A6I6JK29_9BACT</name>
<evidence type="ECO:0000313" key="4">
    <source>
        <dbReference type="EMBL" id="QGY41509.1"/>
    </source>
</evidence>
<evidence type="ECO:0000313" key="5">
    <source>
        <dbReference type="Proteomes" id="UP000428328"/>
    </source>
</evidence>
<dbReference type="KEGG" id="psel:GM415_15745"/>
<dbReference type="SUPFAM" id="SSF53850">
    <property type="entry name" value="Periplasmic binding protein-like II"/>
    <property type="match status" value="1"/>
</dbReference>
<keyword evidence="1 2" id="KW-0732">Signal</keyword>
<dbReference type="EMBL" id="CP046400">
    <property type="protein sequence ID" value="QGY41509.1"/>
    <property type="molecule type" value="Genomic_DNA"/>
</dbReference>
<sequence length="269" mass="31195">MLNYLMPVNKLLRTSLALLFCMLLFAPASYAEKPHIRIDYPTYWPFFIRDESGRMQGFFYEIVTEGLARTGINAEWRTFPWARCQDHVKNGEADGMVTVPTPERLAYTKTHSTPFYRKKLSVFTYAGNPKMSQIQSIKDIDDIVKANLSVVTYSGNGWNDRHIRTRGIKTHETPNLVNVWSMLANRRGDIVIEWPVAAWPDIKKAGVSKDIIFTNAVLDCMPFHLLIRKDSPYADILPDFDKKIIEMQQDGTIDRIMSKYIEEFFERTR</sequence>
<dbReference type="Proteomes" id="UP000428328">
    <property type="component" value="Chromosome"/>
</dbReference>
<protein>
    <submittedName>
        <fullName evidence="4">Transporter substrate-binding domain-containing protein</fullName>
    </submittedName>
</protein>
<dbReference type="InterPro" id="IPR001638">
    <property type="entry name" value="Solute-binding_3/MltF_N"/>
</dbReference>
<feature type="chain" id="PRO_5026148301" evidence="2">
    <location>
        <begin position="32"/>
        <end position="269"/>
    </location>
</feature>
<dbReference type="AlphaFoldDB" id="A0A6I6JK29"/>
<organism evidence="4 5">
    <name type="scientific">Pseudodesulfovibrio cashew</name>
    <dbReference type="NCBI Taxonomy" id="2678688"/>
    <lineage>
        <taxon>Bacteria</taxon>
        <taxon>Pseudomonadati</taxon>
        <taxon>Thermodesulfobacteriota</taxon>
        <taxon>Desulfovibrionia</taxon>
        <taxon>Desulfovibrionales</taxon>
        <taxon>Desulfovibrionaceae</taxon>
    </lineage>
</organism>
<evidence type="ECO:0000259" key="3">
    <source>
        <dbReference type="SMART" id="SM00062"/>
    </source>
</evidence>
<dbReference type="Gene3D" id="3.40.190.10">
    <property type="entry name" value="Periplasmic binding protein-like II"/>
    <property type="match status" value="2"/>
</dbReference>
<dbReference type="SMART" id="SM00062">
    <property type="entry name" value="PBPb"/>
    <property type="match status" value="1"/>
</dbReference>
<keyword evidence="5" id="KW-1185">Reference proteome</keyword>
<feature type="domain" description="Solute-binding protein family 3/N-terminal" evidence="3">
    <location>
        <begin position="35"/>
        <end position="263"/>
    </location>
</feature>
<gene>
    <name evidence="4" type="ORF">GM415_15745</name>
</gene>
<dbReference type="PANTHER" id="PTHR35936:SF6">
    <property type="entry name" value="AMINO ACID ABC TRANSPORTER SUBSTRATE-BINDING PAAT FAMILY PROTEIN"/>
    <property type="match status" value="1"/>
</dbReference>
<feature type="signal peptide" evidence="2">
    <location>
        <begin position="1"/>
        <end position="31"/>
    </location>
</feature>